<feature type="domain" description="SWIM-type" evidence="6">
    <location>
        <begin position="5"/>
        <end position="37"/>
    </location>
</feature>
<evidence type="ECO:0000256" key="1">
    <source>
        <dbReference type="ARBA" id="ARBA00022723"/>
    </source>
</evidence>
<dbReference type="AlphaFoldDB" id="A0AAU9P785"/>
<accession>A0AAU9P785</accession>
<dbReference type="SMART" id="SM00575">
    <property type="entry name" value="ZnF_PMZ"/>
    <property type="match status" value="1"/>
</dbReference>
<dbReference type="EMBL" id="CAKMRJ010005523">
    <property type="protein sequence ID" value="CAH1445899.1"/>
    <property type="molecule type" value="Genomic_DNA"/>
</dbReference>
<evidence type="ECO:0000256" key="4">
    <source>
        <dbReference type="PROSITE-ProRule" id="PRU00325"/>
    </source>
</evidence>
<organism evidence="7 8">
    <name type="scientific">Lactuca virosa</name>
    <dbReference type="NCBI Taxonomy" id="75947"/>
    <lineage>
        <taxon>Eukaryota</taxon>
        <taxon>Viridiplantae</taxon>
        <taxon>Streptophyta</taxon>
        <taxon>Embryophyta</taxon>
        <taxon>Tracheophyta</taxon>
        <taxon>Spermatophyta</taxon>
        <taxon>Magnoliopsida</taxon>
        <taxon>eudicotyledons</taxon>
        <taxon>Gunneridae</taxon>
        <taxon>Pentapetalae</taxon>
        <taxon>asterids</taxon>
        <taxon>campanulids</taxon>
        <taxon>Asterales</taxon>
        <taxon>Asteraceae</taxon>
        <taxon>Cichorioideae</taxon>
        <taxon>Cichorieae</taxon>
        <taxon>Lactucinae</taxon>
        <taxon>Lactuca</taxon>
    </lineage>
</organism>
<dbReference type="GO" id="GO:0008270">
    <property type="term" value="F:zinc ion binding"/>
    <property type="evidence" value="ECO:0007669"/>
    <property type="project" value="UniProtKB-KW"/>
</dbReference>
<comment type="caution">
    <text evidence="7">The sequence shown here is derived from an EMBL/GenBank/DDBJ whole genome shotgun (WGS) entry which is preliminary data.</text>
</comment>
<keyword evidence="1" id="KW-0479">Metal-binding</keyword>
<keyword evidence="2 4" id="KW-0863">Zinc-finger</keyword>
<feature type="compositionally biased region" description="Basic residues" evidence="5">
    <location>
        <begin position="82"/>
        <end position="94"/>
    </location>
</feature>
<proteinExistence type="predicted"/>
<evidence type="ECO:0000256" key="2">
    <source>
        <dbReference type="ARBA" id="ARBA00022771"/>
    </source>
</evidence>
<evidence type="ECO:0000259" key="6">
    <source>
        <dbReference type="PROSITE" id="PS50966"/>
    </source>
</evidence>
<dbReference type="InterPro" id="IPR006564">
    <property type="entry name" value="Znf_PMZ"/>
</dbReference>
<evidence type="ECO:0000256" key="5">
    <source>
        <dbReference type="SAM" id="MobiDB-lite"/>
    </source>
</evidence>
<protein>
    <recommendedName>
        <fullName evidence="6">SWIM-type domain-containing protein</fullName>
    </recommendedName>
</protein>
<dbReference type="InterPro" id="IPR007527">
    <property type="entry name" value="Znf_SWIM"/>
</dbReference>
<evidence type="ECO:0000256" key="3">
    <source>
        <dbReference type="ARBA" id="ARBA00022833"/>
    </source>
</evidence>
<name>A0AAU9P785_9ASTR</name>
<dbReference type="PANTHER" id="PTHR31973">
    <property type="entry name" value="POLYPROTEIN, PUTATIVE-RELATED"/>
    <property type="match status" value="1"/>
</dbReference>
<sequence length="217" mass="24374">MSESYAVNLGKKTCTCRVWRLNGYGCVHSFATISFLNRYVGGYVDTMFYGAVYKNTYKYLIQGMNGSNMWPPTDFIPPLPPMKRRMPGRPKVNRRRDASEKLPRHTVSKAGKKISCSVCKNVGHNKVTCPQAERPQVQKPEVGRRLKLNVKKRKTGVNEKGEGAGGVNEKGEGARGVNEGQKGQGQNQCMRGKRVKEKKVLLLEGDVKERNQIESKR</sequence>
<feature type="region of interest" description="Disordered" evidence="5">
    <location>
        <begin position="154"/>
        <end position="193"/>
    </location>
</feature>
<feature type="region of interest" description="Disordered" evidence="5">
    <location>
        <begin position="79"/>
        <end position="109"/>
    </location>
</feature>
<dbReference type="PANTHER" id="PTHR31973:SF189">
    <property type="entry name" value="TRANSPOSASE, MUDR, PLANT, MULE TRANSPOSASE DOMAIN PROTEIN-RELATED"/>
    <property type="match status" value="1"/>
</dbReference>
<keyword evidence="8" id="KW-1185">Reference proteome</keyword>
<evidence type="ECO:0000313" key="8">
    <source>
        <dbReference type="Proteomes" id="UP001157418"/>
    </source>
</evidence>
<keyword evidence="3" id="KW-0862">Zinc</keyword>
<dbReference type="Pfam" id="PF04434">
    <property type="entry name" value="SWIM"/>
    <property type="match status" value="1"/>
</dbReference>
<evidence type="ECO:0000313" key="7">
    <source>
        <dbReference type="EMBL" id="CAH1445899.1"/>
    </source>
</evidence>
<dbReference type="Proteomes" id="UP001157418">
    <property type="component" value="Unassembled WGS sequence"/>
</dbReference>
<dbReference type="PROSITE" id="PS50966">
    <property type="entry name" value="ZF_SWIM"/>
    <property type="match status" value="1"/>
</dbReference>
<reference evidence="7 8" key="1">
    <citation type="submission" date="2022-01" db="EMBL/GenBank/DDBJ databases">
        <authorList>
            <person name="Xiong W."/>
            <person name="Schranz E."/>
        </authorList>
    </citation>
    <scope>NUCLEOTIDE SEQUENCE [LARGE SCALE GENOMIC DNA]</scope>
</reference>
<gene>
    <name evidence="7" type="ORF">LVIROSA_LOCUS31634</name>
</gene>